<evidence type="ECO:0000313" key="10">
    <source>
        <dbReference type="EMBL" id="PRQ03750.1"/>
    </source>
</evidence>
<keyword evidence="3" id="KW-0227">DNA damage</keyword>
<dbReference type="GO" id="GO:0051213">
    <property type="term" value="F:dioxygenase activity"/>
    <property type="evidence" value="ECO:0007669"/>
    <property type="project" value="UniProtKB-KW"/>
</dbReference>
<dbReference type="SUPFAM" id="SSF51197">
    <property type="entry name" value="Clavaminate synthase-like"/>
    <property type="match status" value="1"/>
</dbReference>
<dbReference type="GO" id="GO:0140097">
    <property type="term" value="F:catalytic activity, acting on DNA"/>
    <property type="evidence" value="ECO:0007669"/>
    <property type="project" value="UniProtKB-ARBA"/>
</dbReference>
<evidence type="ECO:0000256" key="2">
    <source>
        <dbReference type="ARBA" id="ARBA00022723"/>
    </source>
</evidence>
<dbReference type="GO" id="GO:0046872">
    <property type="term" value="F:metal ion binding"/>
    <property type="evidence" value="ECO:0007669"/>
    <property type="project" value="UniProtKB-KW"/>
</dbReference>
<dbReference type="InterPro" id="IPR032854">
    <property type="entry name" value="ALKBH3"/>
</dbReference>
<dbReference type="EMBL" id="PVNK01000070">
    <property type="protein sequence ID" value="PRQ03750.1"/>
    <property type="molecule type" value="Genomic_DNA"/>
</dbReference>
<dbReference type="Gene3D" id="2.60.120.590">
    <property type="entry name" value="Alpha-ketoglutarate-dependent dioxygenase AlkB-like"/>
    <property type="match status" value="1"/>
</dbReference>
<dbReference type="GO" id="GO:0006307">
    <property type="term" value="P:DNA alkylation repair"/>
    <property type="evidence" value="ECO:0007669"/>
    <property type="project" value="InterPro"/>
</dbReference>
<accession>A0A2S9YF58</accession>
<dbReference type="GO" id="GO:0016787">
    <property type="term" value="F:hydrolase activity"/>
    <property type="evidence" value="ECO:0007669"/>
    <property type="project" value="UniProtKB-ARBA"/>
</dbReference>
<keyword evidence="5" id="KW-0223">Dioxygenase</keyword>
<comment type="caution">
    <text evidence="10">The sequence shown here is derived from an EMBL/GenBank/DDBJ whole genome shotgun (WGS) entry which is preliminary data.</text>
</comment>
<reference evidence="10 11" key="1">
    <citation type="submission" date="2018-03" db="EMBL/GenBank/DDBJ databases">
        <title>Draft Genome Sequences of the Obligatory Marine Myxobacteria Enhygromyxa salina SWB005.</title>
        <authorList>
            <person name="Poehlein A."/>
            <person name="Moghaddam J.A."/>
            <person name="Harms H."/>
            <person name="Alanjari M."/>
            <person name="Koenig G.M."/>
            <person name="Daniel R."/>
            <person name="Schaeberle T.F."/>
        </authorList>
    </citation>
    <scope>NUCLEOTIDE SEQUENCE [LARGE SCALE GENOMIC DNA]</scope>
    <source>
        <strain evidence="10 11">SWB005</strain>
    </source>
</reference>
<organism evidence="10 11">
    <name type="scientific">Enhygromyxa salina</name>
    <dbReference type="NCBI Taxonomy" id="215803"/>
    <lineage>
        <taxon>Bacteria</taxon>
        <taxon>Pseudomonadati</taxon>
        <taxon>Myxococcota</taxon>
        <taxon>Polyangia</taxon>
        <taxon>Nannocystales</taxon>
        <taxon>Nannocystaceae</taxon>
        <taxon>Enhygromyxa</taxon>
    </lineage>
</organism>
<keyword evidence="11" id="KW-1185">Reference proteome</keyword>
<dbReference type="AlphaFoldDB" id="A0A2S9YF58"/>
<evidence type="ECO:0000256" key="7">
    <source>
        <dbReference type="ARBA" id="ARBA00023004"/>
    </source>
</evidence>
<keyword evidence="6" id="KW-0560">Oxidoreductase</keyword>
<dbReference type="InterPro" id="IPR027450">
    <property type="entry name" value="AlkB-like"/>
</dbReference>
<dbReference type="PANTHER" id="PTHR31212">
    <property type="entry name" value="ALPHA-KETOGLUTARATE-DEPENDENT DIOXYGENASE ALKB HOMOLOG 3"/>
    <property type="match status" value="1"/>
</dbReference>
<name>A0A2S9YF58_9BACT</name>
<feature type="domain" description="Fe2OG dioxygenase" evidence="9">
    <location>
        <begin position="115"/>
        <end position="213"/>
    </location>
</feature>
<dbReference type="OrthoDB" id="190276at2"/>
<dbReference type="RefSeq" id="WP_106390780.1">
    <property type="nucleotide sequence ID" value="NZ_PVNK01000070.1"/>
</dbReference>
<dbReference type="GO" id="GO:0032451">
    <property type="term" value="F:demethylase activity"/>
    <property type="evidence" value="ECO:0007669"/>
    <property type="project" value="UniProtKB-ARBA"/>
</dbReference>
<keyword evidence="8" id="KW-0234">DNA repair</keyword>
<sequence>MTQPALFIEPPAAPAEPSTRGWEQISAPGALICIKRSFLGPVAATKLLRRLIDVVPWRQDKIKIFGKEHDLPRLQQWYGDPGQVYLWSGIEMRPLPWIPELLEVREAVQRATKRDFNSVLLNYYRDGNDTVSWHADDEPGLGLSPFIASLSVGAERDFLLRRTDDKTEKRNIKLTHGSLLVMGGETQGNWQHAIPRRKRVTEPRVNLTFREFE</sequence>
<protein>
    <recommendedName>
        <fullName evidence="9">Fe2OG dioxygenase domain-containing protein</fullName>
    </recommendedName>
</protein>
<evidence type="ECO:0000256" key="3">
    <source>
        <dbReference type="ARBA" id="ARBA00022763"/>
    </source>
</evidence>
<dbReference type="Proteomes" id="UP000237968">
    <property type="component" value="Unassembled WGS sequence"/>
</dbReference>
<dbReference type="GO" id="GO:0016705">
    <property type="term" value="F:oxidoreductase activity, acting on paired donors, with incorporation or reduction of molecular oxygen"/>
    <property type="evidence" value="ECO:0007669"/>
    <property type="project" value="UniProtKB-ARBA"/>
</dbReference>
<proteinExistence type="predicted"/>
<comment type="cofactor">
    <cofactor evidence="1">
        <name>Fe(2+)</name>
        <dbReference type="ChEBI" id="CHEBI:29033"/>
    </cofactor>
</comment>
<evidence type="ECO:0000259" key="9">
    <source>
        <dbReference type="PROSITE" id="PS51471"/>
    </source>
</evidence>
<dbReference type="InterPro" id="IPR037151">
    <property type="entry name" value="AlkB-like_sf"/>
</dbReference>
<dbReference type="InterPro" id="IPR005123">
    <property type="entry name" value="Oxoglu/Fe-dep_dioxygenase_dom"/>
</dbReference>
<dbReference type="FunFam" id="2.60.120.590:FF:000004">
    <property type="entry name" value="DNA oxidative demethylase ALKBH2"/>
    <property type="match status" value="1"/>
</dbReference>
<gene>
    <name evidence="10" type="ORF">ENSA5_13000</name>
</gene>
<evidence type="ECO:0000256" key="8">
    <source>
        <dbReference type="ARBA" id="ARBA00023204"/>
    </source>
</evidence>
<dbReference type="Pfam" id="PF13532">
    <property type="entry name" value="2OG-FeII_Oxy_2"/>
    <property type="match status" value="1"/>
</dbReference>
<dbReference type="PROSITE" id="PS51471">
    <property type="entry name" value="FE2OG_OXY"/>
    <property type="match status" value="1"/>
</dbReference>
<evidence type="ECO:0000313" key="11">
    <source>
        <dbReference type="Proteomes" id="UP000237968"/>
    </source>
</evidence>
<evidence type="ECO:0000256" key="5">
    <source>
        <dbReference type="ARBA" id="ARBA00022964"/>
    </source>
</evidence>
<evidence type="ECO:0000256" key="1">
    <source>
        <dbReference type="ARBA" id="ARBA00001954"/>
    </source>
</evidence>
<keyword evidence="2" id="KW-0479">Metal-binding</keyword>
<dbReference type="PANTHER" id="PTHR31212:SF4">
    <property type="entry name" value="ALPHA-KETOGLUTARATE-DEPENDENT DIOXYGENASE ALKB HOMOLOG 3"/>
    <property type="match status" value="1"/>
</dbReference>
<keyword evidence="4" id="KW-0460">Magnesium</keyword>
<evidence type="ECO:0000256" key="4">
    <source>
        <dbReference type="ARBA" id="ARBA00022842"/>
    </source>
</evidence>
<evidence type="ECO:0000256" key="6">
    <source>
        <dbReference type="ARBA" id="ARBA00023002"/>
    </source>
</evidence>
<keyword evidence="7" id="KW-0408">Iron</keyword>